<evidence type="ECO:0000313" key="1">
    <source>
        <dbReference type="EMBL" id="EEX19242.1"/>
    </source>
</evidence>
<reference evidence="1 2" key="1">
    <citation type="submission" date="2009-09" db="EMBL/GenBank/DDBJ databases">
        <authorList>
            <person name="Weinstock G."/>
            <person name="Sodergren E."/>
            <person name="Clifton S."/>
            <person name="Fulton L."/>
            <person name="Fulton B."/>
            <person name="Courtney L."/>
            <person name="Fronick C."/>
            <person name="Harrison M."/>
            <person name="Strong C."/>
            <person name="Farmer C."/>
            <person name="Delahaunty K."/>
            <person name="Markovic C."/>
            <person name="Hall O."/>
            <person name="Minx P."/>
            <person name="Tomlinson C."/>
            <person name="Mitreva M."/>
            <person name="Nelson J."/>
            <person name="Hou S."/>
            <person name="Wollam A."/>
            <person name="Pepin K.H."/>
            <person name="Johnson M."/>
            <person name="Bhonagiri V."/>
            <person name="Nash W.E."/>
            <person name="Warren W."/>
            <person name="Chinwalla A."/>
            <person name="Mardis E.R."/>
            <person name="Wilson R.K."/>
        </authorList>
    </citation>
    <scope>NUCLEOTIDE SEQUENCE [LARGE SCALE GENOMIC DNA]</scope>
    <source>
        <strain evidence="1 2">F0319</strain>
    </source>
</reference>
<dbReference type="STRING" id="649761.HMPREF0973_00863"/>
<name>C9MMN1_9BACT</name>
<organism evidence="1 2">
    <name type="scientific">Prevotella veroralis F0319</name>
    <dbReference type="NCBI Taxonomy" id="649761"/>
    <lineage>
        <taxon>Bacteria</taxon>
        <taxon>Pseudomonadati</taxon>
        <taxon>Bacteroidota</taxon>
        <taxon>Bacteroidia</taxon>
        <taxon>Bacteroidales</taxon>
        <taxon>Prevotellaceae</taxon>
        <taxon>Prevotella</taxon>
    </lineage>
</organism>
<dbReference type="EMBL" id="ACVA01000018">
    <property type="protein sequence ID" value="EEX19242.1"/>
    <property type="molecule type" value="Genomic_DNA"/>
</dbReference>
<gene>
    <name evidence="1" type="ORF">HMPREF0973_00863</name>
</gene>
<dbReference type="Proteomes" id="UP000003327">
    <property type="component" value="Unassembled WGS sequence"/>
</dbReference>
<dbReference type="AlphaFoldDB" id="C9MMN1"/>
<dbReference type="HOGENOM" id="CLU_2975588_0_0_10"/>
<protein>
    <submittedName>
        <fullName evidence="1">Uncharacterized protein</fullName>
    </submittedName>
</protein>
<evidence type="ECO:0000313" key="2">
    <source>
        <dbReference type="Proteomes" id="UP000003327"/>
    </source>
</evidence>
<sequence>MIGGSYLKGAYLLMTERLSHSKEGVSSNEGKPYLILREGGVCLKKDSLNESDVVPLSI</sequence>
<proteinExistence type="predicted"/>
<accession>C9MMN1</accession>
<keyword evidence="2" id="KW-1185">Reference proteome</keyword>
<comment type="caution">
    <text evidence="1">The sequence shown here is derived from an EMBL/GenBank/DDBJ whole genome shotgun (WGS) entry which is preliminary data.</text>
</comment>